<dbReference type="FunFam" id="2.60.40.10:FF:000032">
    <property type="entry name" value="palladin isoform X1"/>
    <property type="match status" value="1"/>
</dbReference>
<keyword evidence="12" id="KW-1185">Reference proteome</keyword>
<dbReference type="Reactome" id="R-CEL-2022928">
    <property type="pathway name" value="HS-GAG biosynthesis"/>
</dbReference>
<feature type="glycosylation site" description="N-linked (GlcNAc...) asparagine" evidence="14 16">
    <location>
        <position position="168"/>
    </location>
</feature>
<evidence type="ECO:0000256" key="1">
    <source>
        <dbReference type="ARBA" id="ARBA00004236"/>
    </source>
</evidence>
<sequence>MCVSSSFSFFSSTLFPYFSRLHLCLLFGKWTARDSALSGAPTFRGRGRFVILFHIPLQEKMYLFALLCGVLLVFKQACSRGAPPTIQQPSMSSAVALLGQDVDFTCIVNDLGSHMVAFVKADSPPRLLSFDEKVFRRRNKYELKPRIGDLHNEWVLTIKNVQESDRGNYSCQINTEPITLSTGELDVKVPPVVSRSTPAAVEVREGNNVSLTCKADGNPTPTVIWRRQDRQIIRYNGATGFGASVFHGPVLHLTKVSRKHMSEYLCVASNGIPPDESWTVKLLVTFPPLVQAQSETVQASVGSMARMVCTTEAWPRPEMGWEKDGEPVYESNNVAMTHTVSGQYHSVHILEIRNVQSSHFGVYRCVAKNDNGIHHSQVTLNQISHNHFTNSNLIPEGSGMPRGYSEDDEADEEEDNLENQKNDSEEEDSQSPPQLEFYSQARRHESRNAPTTRSELRAIQVDSASFPSLLLITIIYFVYHGF</sequence>
<keyword evidence="7" id="KW-0325">Glycoprotein</keyword>
<keyword evidence="3" id="KW-0732">Signal</keyword>
<name>C6KRM7_CAEEL</name>
<feature type="domain" description="Ig-like" evidence="10">
    <location>
        <begin position="287"/>
        <end position="381"/>
    </location>
</feature>
<dbReference type="Reactome" id="R-CEL-9913351">
    <property type="pathway name" value="Formation of the dystrophin-glycoprotein complex (DGC)"/>
</dbReference>
<dbReference type="PDB" id="6ON9">
    <property type="method" value="X-ray"/>
    <property type="resolution" value="2.00 A"/>
    <property type="chains" value="B=81-190"/>
</dbReference>
<dbReference type="OrthoDB" id="6159398at2759"/>
<proteinExistence type="evidence at protein level"/>
<evidence type="ECO:0000313" key="12">
    <source>
        <dbReference type="Proteomes" id="UP000001940"/>
    </source>
</evidence>
<dbReference type="Pfam" id="PF13927">
    <property type="entry name" value="Ig_3"/>
    <property type="match status" value="1"/>
</dbReference>
<evidence type="ECO:0000256" key="2">
    <source>
        <dbReference type="ARBA" id="ARBA00022475"/>
    </source>
</evidence>
<dbReference type="Proteomes" id="UP000001940">
    <property type="component" value="Chromosome I"/>
</dbReference>
<dbReference type="InParanoid" id="C6KRM7"/>
<dbReference type="Reactome" id="R-CEL-3000178">
    <property type="pathway name" value="ECM proteoglycans"/>
</dbReference>
<dbReference type="GO" id="GO:0043005">
    <property type="term" value="C:neuron projection"/>
    <property type="evidence" value="ECO:0000318"/>
    <property type="project" value="GO_Central"/>
</dbReference>
<evidence type="ECO:0000313" key="11">
    <source>
        <dbReference type="EMBL" id="CAZ65477.1"/>
    </source>
</evidence>
<dbReference type="Bgee" id="WBGene00004372">
    <property type="expression patterns" value="Expressed in pharyngeal muscle cell (C elegans) and 3 other cell types or tissues"/>
</dbReference>
<keyword evidence="2" id="KW-1003">Cell membrane</keyword>
<dbReference type="PDBsum" id="6ONB"/>
<evidence type="ECO:0007829" key="15">
    <source>
        <dbReference type="PDB" id="6ON9"/>
    </source>
</evidence>
<gene>
    <name evidence="11 13" type="primary">rig-5</name>
    <name evidence="13" type="ORF">C36F7.4</name>
    <name evidence="11" type="ORF">CELE_C36F7.4</name>
</gene>
<accession>C6KRM7</accession>
<evidence type="ECO:0000256" key="4">
    <source>
        <dbReference type="ARBA" id="ARBA00022737"/>
    </source>
</evidence>
<dbReference type="Reactome" id="R-CEL-1971475">
    <property type="pathway name" value="Glycosaminoglycan-protein linkage region biosynthesis"/>
</dbReference>
<evidence type="ECO:0007829" key="14">
    <source>
        <dbReference type="PDB" id="6ON6"/>
    </source>
</evidence>
<feature type="region of interest" description="Disordered" evidence="9">
    <location>
        <begin position="389"/>
        <end position="454"/>
    </location>
</feature>
<dbReference type="EMBL" id="BX284601">
    <property type="protein sequence ID" value="CAZ65477.1"/>
    <property type="molecule type" value="Genomic_DNA"/>
</dbReference>
<feature type="domain" description="Ig-like" evidence="10">
    <location>
        <begin position="190"/>
        <end position="285"/>
    </location>
</feature>
<dbReference type="FunCoup" id="C6KRM7">
    <property type="interactions" value="266"/>
</dbReference>
<evidence type="ECO:0007829" key="16">
    <source>
        <dbReference type="PDB" id="6ONB"/>
    </source>
</evidence>
<dbReference type="InterPro" id="IPR007110">
    <property type="entry name" value="Ig-like_dom"/>
</dbReference>
<dbReference type="WormBase" id="C36F7.4e">
    <property type="protein sequence ID" value="CE43876"/>
    <property type="gene ID" value="WBGene00004372"/>
    <property type="gene designation" value="rig-5"/>
</dbReference>
<dbReference type="Pfam" id="PF07679">
    <property type="entry name" value="I-set"/>
    <property type="match status" value="1"/>
</dbReference>
<reference evidence="11 12" key="1">
    <citation type="journal article" date="1998" name="Science">
        <title>Genome sequence of the nematode C. elegans: a platform for investigating biology.</title>
        <authorList>
            <consortium name="The C. elegans sequencing consortium"/>
            <person name="Sulson J.E."/>
            <person name="Waterston R."/>
        </authorList>
    </citation>
    <scope>NUCLEOTIDE SEQUENCE [LARGE SCALE GENOMIC DNA]</scope>
    <source>
        <strain evidence="11 12">Bristol N2</strain>
    </source>
</reference>
<dbReference type="InterPro" id="IPR003599">
    <property type="entry name" value="Ig_sub"/>
</dbReference>
<dbReference type="InterPro" id="IPR013098">
    <property type="entry name" value="Ig_I-set"/>
</dbReference>
<dbReference type="eggNOG" id="KOG3510">
    <property type="taxonomic scope" value="Eukaryota"/>
</dbReference>
<dbReference type="AlphaFoldDB" id="C6KRM7"/>
<dbReference type="STRING" id="6239.C36F7.4e.1"/>
<evidence type="ECO:0000313" key="13">
    <source>
        <dbReference type="WormBase" id="C36F7.4e"/>
    </source>
</evidence>
<evidence type="ECO:0000256" key="9">
    <source>
        <dbReference type="SAM" id="MobiDB-lite"/>
    </source>
</evidence>
<dbReference type="InterPro" id="IPR036179">
    <property type="entry name" value="Ig-like_dom_sf"/>
</dbReference>
<dbReference type="ExpressionAtlas" id="C6KRM7">
    <property type="expression patterns" value="baseline and differential"/>
</dbReference>
<feature type="disulfide bond" evidence="14 15">
    <location>
        <begin position="106"/>
        <end position="171"/>
    </location>
</feature>
<protein>
    <submittedName>
        <fullName evidence="11">Ig-like domain-containing protein</fullName>
    </submittedName>
</protein>
<dbReference type="SUPFAM" id="SSF48726">
    <property type="entry name" value="Immunoglobulin"/>
    <property type="match status" value="3"/>
</dbReference>
<dbReference type="RefSeq" id="NP_001251131.1">
    <property type="nucleotide sequence ID" value="NM_001264202.1"/>
</dbReference>
<organism evidence="11 12">
    <name type="scientific">Caenorhabditis elegans</name>
    <dbReference type="NCBI Taxonomy" id="6239"/>
    <lineage>
        <taxon>Eukaryota</taxon>
        <taxon>Metazoa</taxon>
        <taxon>Ecdysozoa</taxon>
        <taxon>Nematoda</taxon>
        <taxon>Chromadorea</taxon>
        <taxon>Rhabditida</taxon>
        <taxon>Rhabditina</taxon>
        <taxon>Rhabditomorpha</taxon>
        <taxon>Rhabditoidea</taxon>
        <taxon>Rhabditidae</taxon>
        <taxon>Peloderinae</taxon>
        <taxon>Caenorhabditis</taxon>
    </lineage>
</organism>
<keyword evidence="8" id="KW-0393">Immunoglobulin domain</keyword>
<dbReference type="PANTHER" id="PTHR12231">
    <property type="entry name" value="CTX-RELATED TYPE I TRANSMEMBRANE PROTEIN"/>
    <property type="match status" value="1"/>
</dbReference>
<dbReference type="FunFam" id="2.60.40.10:FF:000328">
    <property type="entry name" value="CLUMA_CG000981, isoform A"/>
    <property type="match status" value="1"/>
</dbReference>
<dbReference type="PDBsum" id="6ON9"/>
<keyword evidence="14 15" id="KW-0002">3D-structure</keyword>
<dbReference type="Gene3D" id="2.60.40.10">
    <property type="entry name" value="Immunoglobulins"/>
    <property type="match status" value="3"/>
</dbReference>
<evidence type="ECO:0000256" key="5">
    <source>
        <dbReference type="ARBA" id="ARBA00023136"/>
    </source>
</evidence>
<evidence type="ECO:0000256" key="3">
    <source>
        <dbReference type="ARBA" id="ARBA00022729"/>
    </source>
</evidence>
<keyword evidence="4" id="KW-0677">Repeat</keyword>
<dbReference type="Reactome" id="R-CEL-3000157">
    <property type="pathway name" value="Laminin interactions"/>
</dbReference>
<reference evidence="14 15" key="2">
    <citation type="journal article" date="2019" name="Proc. Natl. Acad. Sci. U.S.A.">
        <title>Family of neural wiring receptors in bilaterians defined by phylogenetic, biochemical, and structural evidence.</title>
        <authorList>
            <person name="Cheng S."/>
            <person name="Park Y."/>
            <person name="Kurleto J.D."/>
            <person name="Jeon M."/>
            <person name="Zinn K."/>
            <person name="Thornton J.W."/>
            <person name="Ozkan E."/>
        </authorList>
    </citation>
    <scope>X-RAY CRYSTALLOGRAPHY (1.42 ANGSTROMS) OF 81-190</scope>
    <scope>GLYCOSYLATION AT ASN-168</scope>
    <scope>DISULFIDE BONDS</scope>
</reference>
<dbReference type="PROSITE" id="PS50835">
    <property type="entry name" value="IG_LIKE"/>
    <property type="match status" value="3"/>
</dbReference>
<dbReference type="PaxDb" id="6239-C36F7.4e"/>
<dbReference type="GeneID" id="172791"/>
<dbReference type="CTD" id="172791"/>
<evidence type="ECO:0000256" key="8">
    <source>
        <dbReference type="ARBA" id="ARBA00023319"/>
    </source>
</evidence>
<dbReference type="OMA" id="TIWIGNR"/>
<dbReference type="InterPro" id="IPR051170">
    <property type="entry name" value="Neural/epithelial_adhesion"/>
</dbReference>
<dbReference type="GO" id="GO:0005886">
    <property type="term" value="C:plasma membrane"/>
    <property type="evidence" value="ECO:0007669"/>
    <property type="project" value="UniProtKB-SubCell"/>
</dbReference>
<keyword evidence="5" id="KW-0472">Membrane</keyword>
<comment type="subcellular location">
    <subcellularLocation>
        <location evidence="1">Cell membrane</location>
    </subcellularLocation>
</comment>
<evidence type="ECO:0000259" key="10">
    <source>
        <dbReference type="PROSITE" id="PS50835"/>
    </source>
</evidence>
<dbReference type="Reactome" id="R-CEL-216083">
    <property type="pathway name" value="Integrin cell surface interactions"/>
</dbReference>
<dbReference type="InterPro" id="IPR003598">
    <property type="entry name" value="Ig_sub2"/>
</dbReference>
<feature type="domain" description="Ig-like" evidence="10">
    <location>
        <begin position="84"/>
        <end position="181"/>
    </location>
</feature>
<dbReference type="Reactome" id="R-CEL-2024096">
    <property type="pathway name" value="HS-GAG degradation"/>
</dbReference>
<dbReference type="Reactome" id="R-CEL-3000171">
    <property type="pathway name" value="Non-integrin membrane-ECM interactions"/>
</dbReference>
<dbReference type="SMR" id="C6KRM7"/>
<dbReference type="PDB" id="6ONB">
    <property type="method" value="X-ray"/>
    <property type="resolution" value="1.70 A"/>
    <property type="chains" value="B/D=81-190"/>
</dbReference>
<evidence type="ECO:0000256" key="7">
    <source>
        <dbReference type="ARBA" id="ARBA00023180"/>
    </source>
</evidence>
<dbReference type="Reactome" id="R-CEL-1474228">
    <property type="pathway name" value="Degradation of the extracellular matrix"/>
</dbReference>
<dbReference type="PANTHER" id="PTHR12231:SF253">
    <property type="entry name" value="DPR-INTERACTING PROTEIN ETA, ISOFORM B-RELATED"/>
    <property type="match status" value="1"/>
</dbReference>
<dbReference type="SMART" id="SM00408">
    <property type="entry name" value="IGc2"/>
    <property type="match status" value="3"/>
</dbReference>
<keyword evidence="6" id="KW-1015">Disulfide bond</keyword>
<dbReference type="PDB" id="6ON6">
    <property type="method" value="X-ray"/>
    <property type="resolution" value="1.42 A"/>
    <property type="chains" value="A=81-190"/>
</dbReference>
<dbReference type="SMART" id="SM00409">
    <property type="entry name" value="IG"/>
    <property type="match status" value="3"/>
</dbReference>
<evidence type="ECO:0000256" key="6">
    <source>
        <dbReference type="ARBA" id="ARBA00023157"/>
    </source>
</evidence>
<feature type="compositionally biased region" description="Acidic residues" evidence="9">
    <location>
        <begin position="406"/>
        <end position="417"/>
    </location>
</feature>
<dbReference type="InterPro" id="IPR013783">
    <property type="entry name" value="Ig-like_fold"/>
</dbReference>
<dbReference type="AGR" id="WB:WBGene00004372"/>
<dbReference type="PDBsum" id="6ON6"/>